<evidence type="ECO:0000313" key="3">
    <source>
        <dbReference type="Proteomes" id="UP001459277"/>
    </source>
</evidence>
<dbReference type="InterPro" id="IPR036397">
    <property type="entry name" value="RNaseH_sf"/>
</dbReference>
<dbReference type="GO" id="GO:0003676">
    <property type="term" value="F:nucleic acid binding"/>
    <property type="evidence" value="ECO:0007669"/>
    <property type="project" value="InterPro"/>
</dbReference>
<dbReference type="InterPro" id="IPR036691">
    <property type="entry name" value="Endo/exonu/phosph_ase_sf"/>
</dbReference>
<feature type="domain" description="Reverse transcriptase" evidence="1">
    <location>
        <begin position="363"/>
        <end position="633"/>
    </location>
</feature>
<dbReference type="InterPro" id="IPR012337">
    <property type="entry name" value="RNaseH-like_sf"/>
</dbReference>
<name>A0AAW2BEZ9_9ROSI</name>
<dbReference type="AlphaFoldDB" id="A0AAW2BEZ9"/>
<dbReference type="InterPro" id="IPR002156">
    <property type="entry name" value="RNaseH_domain"/>
</dbReference>
<dbReference type="InterPro" id="IPR000477">
    <property type="entry name" value="RT_dom"/>
</dbReference>
<evidence type="ECO:0000259" key="1">
    <source>
        <dbReference type="PROSITE" id="PS50878"/>
    </source>
</evidence>
<comment type="caution">
    <text evidence="2">The sequence shown here is derived from an EMBL/GenBank/DDBJ whole genome shotgun (WGS) entry which is preliminary data.</text>
</comment>
<keyword evidence="3" id="KW-1185">Reference proteome</keyword>
<dbReference type="CDD" id="cd06222">
    <property type="entry name" value="RNase_H_like"/>
    <property type="match status" value="1"/>
</dbReference>
<organism evidence="2 3">
    <name type="scientific">Lithocarpus litseifolius</name>
    <dbReference type="NCBI Taxonomy" id="425828"/>
    <lineage>
        <taxon>Eukaryota</taxon>
        <taxon>Viridiplantae</taxon>
        <taxon>Streptophyta</taxon>
        <taxon>Embryophyta</taxon>
        <taxon>Tracheophyta</taxon>
        <taxon>Spermatophyta</taxon>
        <taxon>Magnoliopsida</taxon>
        <taxon>eudicotyledons</taxon>
        <taxon>Gunneridae</taxon>
        <taxon>Pentapetalae</taxon>
        <taxon>rosids</taxon>
        <taxon>fabids</taxon>
        <taxon>Fagales</taxon>
        <taxon>Fagaceae</taxon>
        <taxon>Lithocarpus</taxon>
    </lineage>
</organism>
<dbReference type="CDD" id="cd01650">
    <property type="entry name" value="RT_nLTR_like"/>
    <property type="match status" value="1"/>
</dbReference>
<dbReference type="GO" id="GO:0004523">
    <property type="term" value="F:RNA-DNA hybrid ribonuclease activity"/>
    <property type="evidence" value="ECO:0007669"/>
    <property type="project" value="InterPro"/>
</dbReference>
<reference evidence="2 3" key="1">
    <citation type="submission" date="2024-01" db="EMBL/GenBank/DDBJ databases">
        <title>A telomere-to-telomere, gap-free genome of sweet tea (Lithocarpus litseifolius).</title>
        <authorList>
            <person name="Zhou J."/>
        </authorList>
    </citation>
    <scope>NUCLEOTIDE SEQUENCE [LARGE SCALE GENOMIC DNA]</scope>
    <source>
        <strain evidence="2">Zhou-2022a</strain>
        <tissue evidence="2">Leaf</tissue>
    </source>
</reference>
<sequence>MSWATLRKLKSKHFLPWIYAGDFNEIIRAHEKMGGRLRPFKQMQDFRDVLDECGFRDLGFLGGKFTWCNGQREGHTVWERLDRAVATIDWLEIFPDTRVVHLECGSSDHKPIVIFPNGIPKKCQRPWRFEHMWLGEEGCHASVESAWNQTVLGDPMKRVDNKITKCQAKLKWWSSKSFRNVTKQLKETKEKLQRAEEVAIRGGSMEEVWKLKKDINVLLVKEEKMWKQRSKALWLHEGDKNTRYFHCRATQRYRRNKICELLDSEGQRCTEEGDITQILIEYYQGLFNSANPINMEQAVAAIPQVISPKMNIMLQEEYTRGEVEIALHQMEALKAPGPDGLPPMFFQHFWEIIGDDVSGAVLNCLNTGFIPPSINKTFITLIPKVKSPSLVTEYRPISLCNILYKLVSKVIANRLKRILPDIVSDSQSAFQLDKAIFDNILVAFETLHHMKTQKAKKSGFMALKLDMSKAYDRVEWSFLRKVMEKMGFGERWVRLVMECISTVSYSILVNGEPKGEITPSRGIRQGDPLSPYLFLLCSEGLNRLIQGAVREEKIRGFSLCRNGPRISHLFFADDTLLFCRAKMGDLLALRDILNLNEQASGQQVNRGKTTLFFSKAVSVELREELSHFLGVSEVKEYEKYLGLPSVVGRNIKASLNYIKERVWNKLQGWKEQLLSQAGRKVLLKAVVQAIPTFAMPCFKLPVGLCHDIEMLIRKFWWGQRGERRKIHWRNWEVWRLLHDQNSLFYRVFKAKYFPHGTVFDAKKASGSYAWQSILKARLVIADGMLWRVGDGQTIRVYWDKWLPGKFPSKIVSPQWATPGDVRVSSLIDQDCGHESTLHALWFCHNNLTVWESRFGWVWRECPLLTSFSDLVALVGRQQKQLELFASIAWFIWRRRNKIRCNEPCLPLGKIVESATSLLCDFQKQYSQGVCVPKQRHDKWEPPTAAMKWKTNFDGAMFSESNLAGIGVVIRNHEGQVMAALSKKIKKPASVEILEALAARRAVKFILELGFNQSMIEGDSEVIIKALNSEESSLASVDHIIKDIWSMTGLLQTKSFSFVRRQGNSVAHALA</sequence>
<dbReference type="Gene3D" id="3.30.420.10">
    <property type="entry name" value="Ribonuclease H-like superfamily/Ribonuclease H"/>
    <property type="match status" value="1"/>
</dbReference>
<dbReference type="Pfam" id="PF13456">
    <property type="entry name" value="RVT_3"/>
    <property type="match status" value="1"/>
</dbReference>
<dbReference type="InterPro" id="IPR044730">
    <property type="entry name" value="RNase_H-like_dom_plant"/>
</dbReference>
<evidence type="ECO:0000313" key="2">
    <source>
        <dbReference type="EMBL" id="KAK9984128.1"/>
    </source>
</evidence>
<protein>
    <recommendedName>
        <fullName evidence="1">Reverse transcriptase domain-containing protein</fullName>
    </recommendedName>
</protein>
<dbReference type="EMBL" id="JAZDWU010000012">
    <property type="protein sequence ID" value="KAK9984128.1"/>
    <property type="molecule type" value="Genomic_DNA"/>
</dbReference>
<dbReference type="Proteomes" id="UP001459277">
    <property type="component" value="Unassembled WGS sequence"/>
</dbReference>
<dbReference type="SUPFAM" id="SSF53098">
    <property type="entry name" value="Ribonuclease H-like"/>
    <property type="match status" value="1"/>
</dbReference>
<proteinExistence type="predicted"/>
<dbReference type="SUPFAM" id="SSF56219">
    <property type="entry name" value="DNase I-like"/>
    <property type="match status" value="1"/>
</dbReference>
<dbReference type="SUPFAM" id="SSF56672">
    <property type="entry name" value="DNA/RNA polymerases"/>
    <property type="match status" value="1"/>
</dbReference>
<accession>A0AAW2BEZ9</accession>
<dbReference type="PROSITE" id="PS50878">
    <property type="entry name" value="RT_POL"/>
    <property type="match status" value="1"/>
</dbReference>
<dbReference type="PANTHER" id="PTHR19446">
    <property type="entry name" value="REVERSE TRANSCRIPTASES"/>
    <property type="match status" value="1"/>
</dbReference>
<dbReference type="Gene3D" id="3.60.10.10">
    <property type="entry name" value="Endonuclease/exonuclease/phosphatase"/>
    <property type="match status" value="1"/>
</dbReference>
<gene>
    <name evidence="2" type="ORF">SO802_033653</name>
</gene>
<dbReference type="Pfam" id="PF00078">
    <property type="entry name" value="RVT_1"/>
    <property type="match status" value="1"/>
</dbReference>
<dbReference type="InterPro" id="IPR043502">
    <property type="entry name" value="DNA/RNA_pol_sf"/>
</dbReference>